<organism evidence="1 2">
    <name type="scientific">Nepenthes gracilis</name>
    <name type="common">Slender pitcher plant</name>
    <dbReference type="NCBI Taxonomy" id="150966"/>
    <lineage>
        <taxon>Eukaryota</taxon>
        <taxon>Viridiplantae</taxon>
        <taxon>Streptophyta</taxon>
        <taxon>Embryophyta</taxon>
        <taxon>Tracheophyta</taxon>
        <taxon>Spermatophyta</taxon>
        <taxon>Magnoliopsida</taxon>
        <taxon>eudicotyledons</taxon>
        <taxon>Gunneridae</taxon>
        <taxon>Pentapetalae</taxon>
        <taxon>Caryophyllales</taxon>
        <taxon>Nepenthaceae</taxon>
        <taxon>Nepenthes</taxon>
    </lineage>
</organism>
<evidence type="ECO:0000313" key="2">
    <source>
        <dbReference type="Proteomes" id="UP001279734"/>
    </source>
</evidence>
<name>A0AAD3T7E0_NEPGR</name>
<protein>
    <submittedName>
        <fullName evidence="1">Uncharacterized protein</fullName>
    </submittedName>
</protein>
<keyword evidence="2" id="KW-1185">Reference proteome</keyword>
<reference evidence="1" key="1">
    <citation type="submission" date="2023-05" db="EMBL/GenBank/DDBJ databases">
        <title>Nepenthes gracilis genome sequencing.</title>
        <authorList>
            <person name="Fukushima K."/>
        </authorList>
    </citation>
    <scope>NUCLEOTIDE SEQUENCE</scope>
    <source>
        <strain evidence="1">SING2019-196</strain>
    </source>
</reference>
<dbReference type="Proteomes" id="UP001279734">
    <property type="component" value="Unassembled WGS sequence"/>
</dbReference>
<sequence>MTHLRGEPAEEEGVRGRTLRGGSSWLFSWPNWPKDGHLLQIPMVGRHPWSLLLSSPFITEKAMRGCGWRNNRECLVEIWP</sequence>
<comment type="caution">
    <text evidence="1">The sequence shown here is derived from an EMBL/GenBank/DDBJ whole genome shotgun (WGS) entry which is preliminary data.</text>
</comment>
<proteinExistence type="predicted"/>
<evidence type="ECO:0000313" key="1">
    <source>
        <dbReference type="EMBL" id="GMH24875.1"/>
    </source>
</evidence>
<accession>A0AAD3T7E0</accession>
<dbReference type="EMBL" id="BSYO01000028">
    <property type="protein sequence ID" value="GMH24875.1"/>
    <property type="molecule type" value="Genomic_DNA"/>
</dbReference>
<dbReference type="AlphaFoldDB" id="A0AAD3T7E0"/>
<gene>
    <name evidence="1" type="ORF">Nepgr_026718</name>
</gene>